<dbReference type="NCBIfam" id="NF005495">
    <property type="entry name" value="PRK07109.1"/>
    <property type="match status" value="1"/>
</dbReference>
<evidence type="ECO:0000313" key="7">
    <source>
        <dbReference type="Proteomes" id="UP001595858"/>
    </source>
</evidence>
<evidence type="ECO:0000256" key="1">
    <source>
        <dbReference type="ARBA" id="ARBA00006484"/>
    </source>
</evidence>
<reference evidence="7" key="1">
    <citation type="journal article" date="2019" name="Int. J. Syst. Evol. Microbiol.">
        <title>The Global Catalogue of Microorganisms (GCM) 10K type strain sequencing project: providing services to taxonomists for standard genome sequencing and annotation.</title>
        <authorList>
            <consortium name="The Broad Institute Genomics Platform"/>
            <consortium name="The Broad Institute Genome Sequencing Center for Infectious Disease"/>
            <person name="Wu L."/>
            <person name="Ma J."/>
        </authorList>
    </citation>
    <scope>NUCLEOTIDE SEQUENCE [LARGE SCALE GENOMIC DNA]</scope>
    <source>
        <strain evidence="7">CGMCC 4.7304</strain>
    </source>
</reference>
<dbReference type="PROSITE" id="PS00061">
    <property type="entry name" value="ADH_SHORT"/>
    <property type="match status" value="1"/>
</dbReference>
<dbReference type="SMART" id="SM00822">
    <property type="entry name" value="PKS_KR"/>
    <property type="match status" value="1"/>
</dbReference>
<feature type="compositionally biased region" description="Basic and acidic residues" evidence="4">
    <location>
        <begin position="282"/>
        <end position="296"/>
    </location>
</feature>
<dbReference type="PRINTS" id="PR00081">
    <property type="entry name" value="GDHRDH"/>
</dbReference>
<dbReference type="Proteomes" id="UP001595858">
    <property type="component" value="Unassembled WGS sequence"/>
</dbReference>
<name>A0ABV9SLE6_9ACTN</name>
<dbReference type="EMBL" id="JBHSIY010000008">
    <property type="protein sequence ID" value="MFC4867102.1"/>
    <property type="molecule type" value="Genomic_DNA"/>
</dbReference>
<dbReference type="SUPFAM" id="SSF51735">
    <property type="entry name" value="NAD(P)-binding Rossmann-fold domains"/>
    <property type="match status" value="1"/>
</dbReference>
<dbReference type="InterPro" id="IPR002347">
    <property type="entry name" value="SDR_fam"/>
</dbReference>
<evidence type="ECO:0000256" key="4">
    <source>
        <dbReference type="SAM" id="MobiDB-lite"/>
    </source>
</evidence>
<organism evidence="6 7">
    <name type="scientific">Streptomonospora arabica</name>
    <dbReference type="NCBI Taxonomy" id="412417"/>
    <lineage>
        <taxon>Bacteria</taxon>
        <taxon>Bacillati</taxon>
        <taxon>Actinomycetota</taxon>
        <taxon>Actinomycetes</taxon>
        <taxon>Streptosporangiales</taxon>
        <taxon>Nocardiopsidaceae</taxon>
        <taxon>Streptomonospora</taxon>
    </lineage>
</organism>
<evidence type="ECO:0000259" key="5">
    <source>
        <dbReference type="SMART" id="SM00822"/>
    </source>
</evidence>
<feature type="region of interest" description="Disordered" evidence="4">
    <location>
        <begin position="263"/>
        <end position="296"/>
    </location>
</feature>
<evidence type="ECO:0000256" key="3">
    <source>
        <dbReference type="RuleBase" id="RU000363"/>
    </source>
</evidence>
<gene>
    <name evidence="6" type="ORF">ACFPCZ_10715</name>
</gene>
<keyword evidence="2" id="KW-0560">Oxidoreductase</keyword>
<dbReference type="PANTHER" id="PTHR44196:SF1">
    <property type="entry name" value="DEHYDROGENASE_REDUCTASE SDR FAMILY MEMBER 7B"/>
    <property type="match status" value="1"/>
</dbReference>
<feature type="domain" description="Ketoreductase" evidence="5">
    <location>
        <begin position="6"/>
        <end position="182"/>
    </location>
</feature>
<evidence type="ECO:0000313" key="6">
    <source>
        <dbReference type="EMBL" id="MFC4867102.1"/>
    </source>
</evidence>
<sequence>MAERARVVVITGASGGVGRATAREFAARGDRVALLARGEKGLAGAAEDVRQAGGTPLEISVDVADADAVDRAAERAEEELGPIDVWVNDAFTGVFAPVSRIAPEEFRRVTEVTYLGCVYGTKAALSRMLPRDRGTIVQVGSALAYRGIPLQSAYCAAKHAIQGFHESLRCELMHDGSGVGTTMVHLPAVNTPQFEWVLSRLPKHAQPVPPIYQPEVAARAIVRAADRPRPREYWVGGSAVQTILGNRLVPGLLDRILARSGYSSQQTDKPHLPDQTANLWHPADRSGGRDFGAHGSFDESGRAFSVQQWASRRTGRLTAAAIAATAAAGTLAWRALHRRHG</sequence>
<dbReference type="InterPro" id="IPR020904">
    <property type="entry name" value="Sc_DH/Rdtase_CS"/>
</dbReference>
<dbReference type="PRINTS" id="PR00080">
    <property type="entry name" value="SDRFAMILY"/>
</dbReference>
<dbReference type="Gene3D" id="3.40.50.720">
    <property type="entry name" value="NAD(P)-binding Rossmann-like Domain"/>
    <property type="match status" value="1"/>
</dbReference>
<comment type="caution">
    <text evidence="6">The sequence shown here is derived from an EMBL/GenBank/DDBJ whole genome shotgun (WGS) entry which is preliminary data.</text>
</comment>
<evidence type="ECO:0000256" key="2">
    <source>
        <dbReference type="ARBA" id="ARBA00023002"/>
    </source>
</evidence>
<protein>
    <submittedName>
        <fullName evidence="6">SDR family oxidoreductase</fullName>
    </submittedName>
</protein>
<dbReference type="RefSeq" id="WP_344147284.1">
    <property type="nucleotide sequence ID" value="NZ_BAAAQI010000020.1"/>
</dbReference>
<dbReference type="InterPro" id="IPR036291">
    <property type="entry name" value="NAD(P)-bd_dom_sf"/>
</dbReference>
<comment type="similarity">
    <text evidence="1 3">Belongs to the short-chain dehydrogenases/reductases (SDR) family.</text>
</comment>
<dbReference type="Pfam" id="PF00106">
    <property type="entry name" value="adh_short"/>
    <property type="match status" value="1"/>
</dbReference>
<dbReference type="InterPro" id="IPR057326">
    <property type="entry name" value="KR_dom"/>
</dbReference>
<keyword evidence="7" id="KW-1185">Reference proteome</keyword>
<accession>A0ABV9SLE6</accession>
<dbReference type="PANTHER" id="PTHR44196">
    <property type="entry name" value="DEHYDROGENASE/REDUCTASE SDR FAMILY MEMBER 7B"/>
    <property type="match status" value="1"/>
</dbReference>
<proteinExistence type="inferred from homology"/>